<dbReference type="OrthoDB" id="9775950at2"/>
<accession>A0A366IDE3</accession>
<feature type="transmembrane region" description="Helical" evidence="6">
    <location>
        <begin position="84"/>
        <end position="104"/>
    </location>
</feature>
<reference evidence="7 8" key="1">
    <citation type="submission" date="2018-06" db="EMBL/GenBank/DDBJ databases">
        <title>Genomic Encyclopedia of Type Strains, Phase IV (KMG-IV): sequencing the most valuable type-strain genomes for metagenomic binning, comparative biology and taxonomic classification.</title>
        <authorList>
            <person name="Goeker M."/>
        </authorList>
    </citation>
    <scope>NUCLEOTIDE SEQUENCE [LARGE SCALE GENOMIC DNA]</scope>
    <source>
        <strain evidence="7 8">DSM 22112</strain>
    </source>
</reference>
<feature type="transmembrane region" description="Helical" evidence="6">
    <location>
        <begin position="327"/>
        <end position="351"/>
    </location>
</feature>
<feature type="transmembrane region" description="Helical" evidence="6">
    <location>
        <begin position="456"/>
        <end position="477"/>
    </location>
</feature>
<dbReference type="InterPro" id="IPR050833">
    <property type="entry name" value="Poly_Biosynth_Transport"/>
</dbReference>
<dbReference type="InterPro" id="IPR024923">
    <property type="entry name" value="PG_synth_SpoVB"/>
</dbReference>
<dbReference type="GO" id="GO:0005886">
    <property type="term" value="C:plasma membrane"/>
    <property type="evidence" value="ECO:0007669"/>
    <property type="project" value="UniProtKB-SubCell"/>
</dbReference>
<feature type="transmembrane region" description="Helical" evidence="6">
    <location>
        <begin position="363"/>
        <end position="381"/>
    </location>
</feature>
<evidence type="ECO:0000256" key="5">
    <source>
        <dbReference type="ARBA" id="ARBA00023136"/>
    </source>
</evidence>
<evidence type="ECO:0000256" key="6">
    <source>
        <dbReference type="SAM" id="Phobius"/>
    </source>
</evidence>
<feature type="transmembrane region" description="Helical" evidence="6">
    <location>
        <begin position="230"/>
        <end position="250"/>
    </location>
</feature>
<feature type="transmembrane region" description="Helical" evidence="6">
    <location>
        <begin position="418"/>
        <end position="435"/>
    </location>
</feature>
<evidence type="ECO:0000313" key="8">
    <source>
        <dbReference type="Proteomes" id="UP000253490"/>
    </source>
</evidence>
<dbReference type="PIRSF" id="PIRSF038958">
    <property type="entry name" value="PG_synth_SpoVB"/>
    <property type="match status" value="1"/>
</dbReference>
<evidence type="ECO:0000256" key="2">
    <source>
        <dbReference type="ARBA" id="ARBA00022475"/>
    </source>
</evidence>
<feature type="transmembrane region" description="Helical" evidence="6">
    <location>
        <begin position="286"/>
        <end position="306"/>
    </location>
</feature>
<evidence type="ECO:0000256" key="4">
    <source>
        <dbReference type="ARBA" id="ARBA00022989"/>
    </source>
</evidence>
<protein>
    <submittedName>
        <fullName evidence="7">Stage V sporulation protein B</fullName>
    </submittedName>
</protein>
<feature type="transmembrane region" description="Helical" evidence="6">
    <location>
        <begin position="42"/>
        <end position="63"/>
    </location>
</feature>
<evidence type="ECO:0000256" key="1">
    <source>
        <dbReference type="ARBA" id="ARBA00004651"/>
    </source>
</evidence>
<dbReference type="Proteomes" id="UP000253490">
    <property type="component" value="Unassembled WGS sequence"/>
</dbReference>
<keyword evidence="3 6" id="KW-0812">Transmembrane</keyword>
<feature type="transmembrane region" description="Helical" evidence="6">
    <location>
        <begin position="156"/>
        <end position="176"/>
    </location>
</feature>
<organism evidence="7 8">
    <name type="scientific">Alkalibaculum bacchi</name>
    <dbReference type="NCBI Taxonomy" id="645887"/>
    <lineage>
        <taxon>Bacteria</taxon>
        <taxon>Bacillati</taxon>
        <taxon>Bacillota</taxon>
        <taxon>Clostridia</taxon>
        <taxon>Eubacteriales</taxon>
        <taxon>Eubacteriaceae</taxon>
        <taxon>Alkalibaculum</taxon>
    </lineage>
</organism>
<gene>
    <name evidence="7" type="ORF">DES36_104160</name>
</gene>
<comment type="subcellular location">
    <subcellularLocation>
        <location evidence="1">Cell membrane</location>
        <topology evidence="1">Multi-pass membrane protein</topology>
    </subcellularLocation>
</comment>
<dbReference type="PANTHER" id="PTHR30250">
    <property type="entry name" value="PST FAMILY PREDICTED COLANIC ACID TRANSPORTER"/>
    <property type="match status" value="1"/>
</dbReference>
<proteinExistence type="predicted"/>
<dbReference type="RefSeq" id="WP_113920019.1">
    <property type="nucleotide sequence ID" value="NZ_QNRX01000004.1"/>
</dbReference>
<dbReference type="Pfam" id="PF01943">
    <property type="entry name" value="Polysacc_synt"/>
    <property type="match status" value="1"/>
</dbReference>
<name>A0A366IDE3_9FIRM</name>
<evidence type="ECO:0000256" key="3">
    <source>
        <dbReference type="ARBA" id="ARBA00022692"/>
    </source>
</evidence>
<dbReference type="InterPro" id="IPR002797">
    <property type="entry name" value="Polysacc_synth"/>
</dbReference>
<evidence type="ECO:0000313" key="7">
    <source>
        <dbReference type="EMBL" id="RBP67458.1"/>
    </source>
</evidence>
<dbReference type="EMBL" id="QNRX01000004">
    <property type="protein sequence ID" value="RBP67458.1"/>
    <property type="molecule type" value="Genomic_DNA"/>
</dbReference>
<keyword evidence="8" id="KW-1185">Reference proteome</keyword>
<feature type="transmembrane region" description="Helical" evidence="6">
    <location>
        <begin position="124"/>
        <end position="144"/>
    </location>
</feature>
<feature type="transmembrane region" description="Helical" evidence="6">
    <location>
        <begin position="12"/>
        <end position="30"/>
    </location>
</feature>
<dbReference type="CDD" id="cd13124">
    <property type="entry name" value="MATE_SpoVB_like"/>
    <property type="match status" value="1"/>
</dbReference>
<feature type="transmembrane region" description="Helical" evidence="6">
    <location>
        <begin position="188"/>
        <end position="210"/>
    </location>
</feature>
<dbReference type="PANTHER" id="PTHR30250:SF21">
    <property type="entry name" value="LIPID II FLIPPASE MURJ"/>
    <property type="match status" value="1"/>
</dbReference>
<sequence length="525" mass="57958">MSRNSYIRGAGILAIGGLLSRFIGLFYKAAITKILGSYAMGLYYNTFFVLNFVLSFIIAAVPITLSKMIAEKRTLGQTKTINKIMVVVTVLLSLIGAFFTYTIIFYGKSFIAFAGWDPNTYYPLIGLSFAPLFIVFVCIIRGYFQGMNKMDPTAKSQIAESLARLLVGVPLCYYMTNTYNTSLGAGGATFAISISEAVGLVVLFAAYTRYKRENTVRLNSNQSIDSMQSIVKNFLSIAVPVSITSILLSLNGMVNSVTYAPRLAIAGVALEDATKMFGDYSNASTLINIPMTISMAVSTAILPAITESYVRKDMASICRKTESAMRIIFMVGFPCIVGLSLFSDQIFSLIFNDSIYGGHILSYSSFSILFIMMVATLQTILQAMNIFKQVMKDIVIGTIIKFILNYTLMAIPELNIDGMVISNFVSFGVIALLNYRILKKIAGYKMNIWQTIIKPLLSSLIMAIFLILLGNIVFAYFSNSIAIILIVLVAIPFYTIALFLTNTIKQEDLDMIPGGEKLKKYYRKG</sequence>
<feature type="transmembrane region" description="Helical" evidence="6">
    <location>
        <begin position="483"/>
        <end position="501"/>
    </location>
</feature>
<feature type="transmembrane region" description="Helical" evidence="6">
    <location>
        <begin position="393"/>
        <end position="412"/>
    </location>
</feature>
<comment type="caution">
    <text evidence="7">The sequence shown here is derived from an EMBL/GenBank/DDBJ whole genome shotgun (WGS) entry which is preliminary data.</text>
</comment>
<keyword evidence="2" id="KW-1003">Cell membrane</keyword>
<dbReference type="AlphaFoldDB" id="A0A366IDE3"/>
<keyword evidence="5 6" id="KW-0472">Membrane</keyword>
<keyword evidence="4 6" id="KW-1133">Transmembrane helix</keyword>